<dbReference type="EMBL" id="SLWQ01000008">
    <property type="protein sequence ID" value="TCO38191.1"/>
    <property type="molecule type" value="Genomic_DNA"/>
</dbReference>
<comment type="caution">
    <text evidence="1">The sequence shown here is derived from an EMBL/GenBank/DDBJ whole genome shotgun (WGS) entry which is preliminary data.</text>
</comment>
<protein>
    <submittedName>
        <fullName evidence="1">Uncharacterized protein</fullName>
    </submittedName>
</protein>
<sequence>MQSDTISPRRVPLALPGSRRVEHCYAVHGKGGCETARSARVELVLVDEARDVWNVLGFHAGADRFASDAVDCDGNWRVLGWRMADGTRPFGDYDVVDPELAQLDQLPRAAHPRVLRACTGDDAS</sequence>
<dbReference type="RefSeq" id="WP_131999303.1">
    <property type="nucleotide sequence ID" value="NZ_SLWQ01000008.1"/>
</dbReference>
<accession>A0A4R2I298</accession>
<organism evidence="1 2">
    <name type="scientific">Dokdonella fugitiva</name>
    <dbReference type="NCBI Taxonomy" id="328517"/>
    <lineage>
        <taxon>Bacteria</taxon>
        <taxon>Pseudomonadati</taxon>
        <taxon>Pseudomonadota</taxon>
        <taxon>Gammaproteobacteria</taxon>
        <taxon>Lysobacterales</taxon>
        <taxon>Rhodanobacteraceae</taxon>
        <taxon>Dokdonella</taxon>
    </lineage>
</organism>
<evidence type="ECO:0000313" key="2">
    <source>
        <dbReference type="Proteomes" id="UP000294862"/>
    </source>
</evidence>
<dbReference type="Proteomes" id="UP000294862">
    <property type="component" value="Unassembled WGS sequence"/>
</dbReference>
<gene>
    <name evidence="1" type="ORF">EV148_10827</name>
</gene>
<dbReference type="AlphaFoldDB" id="A0A4R2I298"/>
<evidence type="ECO:0000313" key="1">
    <source>
        <dbReference type="EMBL" id="TCO38191.1"/>
    </source>
</evidence>
<proteinExistence type="predicted"/>
<keyword evidence="2" id="KW-1185">Reference proteome</keyword>
<name>A0A4R2I298_9GAMM</name>
<reference evidence="1 2" key="1">
    <citation type="journal article" date="2015" name="Stand. Genomic Sci.">
        <title>Genomic Encyclopedia of Bacterial and Archaeal Type Strains, Phase III: the genomes of soil and plant-associated and newly described type strains.</title>
        <authorList>
            <person name="Whitman W.B."/>
            <person name="Woyke T."/>
            <person name="Klenk H.P."/>
            <person name="Zhou Y."/>
            <person name="Lilburn T.G."/>
            <person name="Beck B.J."/>
            <person name="De Vos P."/>
            <person name="Vandamme P."/>
            <person name="Eisen J.A."/>
            <person name="Garrity G."/>
            <person name="Hugenholtz P."/>
            <person name="Kyrpides N.C."/>
        </authorList>
    </citation>
    <scope>NUCLEOTIDE SEQUENCE [LARGE SCALE GENOMIC DNA]</scope>
    <source>
        <strain evidence="1 2">A3</strain>
    </source>
</reference>